<proteinExistence type="predicted"/>
<evidence type="ECO:0000256" key="1">
    <source>
        <dbReference type="SAM" id="MobiDB-lite"/>
    </source>
</evidence>
<name>A0A914V0S7_9BILA</name>
<feature type="region of interest" description="Disordered" evidence="1">
    <location>
        <begin position="87"/>
        <end position="112"/>
    </location>
</feature>
<accession>A0A914V0S7</accession>
<dbReference type="InterPro" id="IPR027417">
    <property type="entry name" value="P-loop_NTPase"/>
</dbReference>
<feature type="domain" description="NACHT" evidence="2">
    <location>
        <begin position="179"/>
        <end position="221"/>
    </location>
</feature>
<evidence type="ECO:0000259" key="2">
    <source>
        <dbReference type="Pfam" id="PF05729"/>
    </source>
</evidence>
<dbReference type="Proteomes" id="UP000887566">
    <property type="component" value="Unplaced"/>
</dbReference>
<evidence type="ECO:0000313" key="4">
    <source>
        <dbReference type="WBParaSite" id="PSAMB.scaffold1366size32500.g12596.t1"/>
    </source>
</evidence>
<organism evidence="3 4">
    <name type="scientific">Plectus sambesii</name>
    <dbReference type="NCBI Taxonomy" id="2011161"/>
    <lineage>
        <taxon>Eukaryota</taxon>
        <taxon>Metazoa</taxon>
        <taxon>Ecdysozoa</taxon>
        <taxon>Nematoda</taxon>
        <taxon>Chromadorea</taxon>
        <taxon>Plectida</taxon>
        <taxon>Plectina</taxon>
        <taxon>Plectoidea</taxon>
        <taxon>Plectidae</taxon>
        <taxon>Plectus</taxon>
    </lineage>
</organism>
<feature type="compositionally biased region" description="Basic and acidic residues" evidence="1">
    <location>
        <begin position="1"/>
        <end position="11"/>
    </location>
</feature>
<dbReference type="Gene3D" id="3.40.50.300">
    <property type="entry name" value="P-loop containing nucleotide triphosphate hydrolases"/>
    <property type="match status" value="1"/>
</dbReference>
<dbReference type="SUPFAM" id="SSF52540">
    <property type="entry name" value="P-loop containing nucleoside triphosphate hydrolases"/>
    <property type="match status" value="1"/>
</dbReference>
<dbReference type="WBParaSite" id="PSAMB.scaffold1366size32500.g12596.t1">
    <property type="protein sequence ID" value="PSAMB.scaffold1366size32500.g12596.t1"/>
    <property type="gene ID" value="PSAMB.scaffold1366size32500.g12596"/>
</dbReference>
<protein>
    <submittedName>
        <fullName evidence="4">NACHT domain-containing protein</fullName>
    </submittedName>
</protein>
<reference evidence="4" key="1">
    <citation type="submission" date="2022-11" db="UniProtKB">
        <authorList>
            <consortium name="WormBaseParasite"/>
        </authorList>
    </citation>
    <scope>IDENTIFICATION</scope>
</reference>
<sequence>MGNACCKEESPVRQTTSIPSQHDGVTYNNHNNKGRLVGAPITGGTINQGDTHNNSQHTSNNFKSFNNGAGMNLSGYVTGERPTIIQNYNNYGSGQASTNSSPTSSQPITEDRQQLLESVQQSLNESYLTRFQKVYPFSLPFTFDIENTWVSLALKDERYSQATENHAELLKKAFDKVKMLIIEGDPATGKTSLMRRLAYEWANGKQELLHYDLVLYAEFRE</sequence>
<evidence type="ECO:0000313" key="3">
    <source>
        <dbReference type="Proteomes" id="UP000887566"/>
    </source>
</evidence>
<feature type="compositionally biased region" description="Polar residues" evidence="1">
    <location>
        <begin position="87"/>
        <end position="108"/>
    </location>
</feature>
<feature type="region of interest" description="Disordered" evidence="1">
    <location>
        <begin position="1"/>
        <end position="25"/>
    </location>
</feature>
<dbReference type="AlphaFoldDB" id="A0A914V0S7"/>
<keyword evidence="3" id="KW-1185">Reference proteome</keyword>
<dbReference type="InterPro" id="IPR007111">
    <property type="entry name" value="NACHT_NTPase"/>
</dbReference>
<dbReference type="Pfam" id="PF05729">
    <property type="entry name" value="NACHT"/>
    <property type="match status" value="1"/>
</dbReference>